<keyword evidence="2" id="KW-0808">Transferase</keyword>
<dbReference type="EMBL" id="DACSEI010000018">
    <property type="protein sequence ID" value="HAT1596724.1"/>
    <property type="molecule type" value="Genomic_DNA"/>
</dbReference>
<dbReference type="Pfam" id="PF00590">
    <property type="entry name" value="TP_methylase"/>
    <property type="match status" value="1"/>
</dbReference>
<sequence length="258" mass="29539">MKKLALVGSGIKSISHFTTEFKTYTSNADKVLYLVNEPITKEWIKNHSKLSESLDSIYFSETDRQFAYDKIKNKILDELCIYDFITVVIYGHPTIFADPGLQAVIEAQKQSIETLILPGISIENCLYADLRIDPGQFGCLHVEATELLLYDKIIDPTSHLCVWQIGMIGNRSANQTNKKSKHLDLLRFKLQNYYPEHHALFLYEASVYPTVEPQIHQFLLAEIESQSISTLSTLYIPPLPQRQVNQEILNKLYLENGI</sequence>
<proteinExistence type="predicted"/>
<reference evidence="2" key="2">
    <citation type="submission" date="2020-11" db="EMBL/GenBank/DDBJ databases">
        <authorList>
            <consortium name="NCBI Pathogen Detection Project"/>
        </authorList>
    </citation>
    <scope>NUCLEOTIDE SEQUENCE</scope>
    <source>
        <strain evidence="2">D3612</strain>
    </source>
</reference>
<dbReference type="InterPro" id="IPR000878">
    <property type="entry name" value="4pyrrol_Mease"/>
</dbReference>
<dbReference type="Gene3D" id="3.40.1010.10">
    <property type="entry name" value="Cobalt-precorrin-4 Transmethylase, Domain 1"/>
    <property type="match status" value="1"/>
</dbReference>
<evidence type="ECO:0000313" key="2">
    <source>
        <dbReference type="EMBL" id="HAT1596724.1"/>
    </source>
</evidence>
<dbReference type="CDD" id="cd19916">
    <property type="entry name" value="OphMA_like"/>
    <property type="match status" value="1"/>
</dbReference>
<dbReference type="SUPFAM" id="SSF53790">
    <property type="entry name" value="Tetrapyrrole methylase"/>
    <property type="match status" value="1"/>
</dbReference>
<keyword evidence="2" id="KW-0489">Methyltransferase</keyword>
<reference evidence="2" key="1">
    <citation type="journal article" date="2018" name="Genome Biol.">
        <title>SKESA: strategic k-mer extension for scrupulous assemblies.</title>
        <authorList>
            <person name="Souvorov A."/>
            <person name="Agarwala R."/>
            <person name="Lipman D.J."/>
        </authorList>
    </citation>
    <scope>NUCLEOTIDE SEQUENCE</scope>
    <source>
        <strain evidence="2">D3612</strain>
    </source>
</reference>
<dbReference type="InterPro" id="IPR035996">
    <property type="entry name" value="4pyrrol_Methylase_sf"/>
</dbReference>
<dbReference type="GO" id="GO:0032259">
    <property type="term" value="P:methylation"/>
    <property type="evidence" value="ECO:0007669"/>
    <property type="project" value="UniProtKB-KW"/>
</dbReference>
<dbReference type="InterPro" id="IPR014777">
    <property type="entry name" value="4pyrrole_Mease_sub1"/>
</dbReference>
<evidence type="ECO:0000313" key="3">
    <source>
        <dbReference type="Proteomes" id="UP000861567"/>
    </source>
</evidence>
<organism evidence="2 3">
    <name type="scientific">Legionella pneumophila</name>
    <dbReference type="NCBI Taxonomy" id="446"/>
    <lineage>
        <taxon>Bacteria</taxon>
        <taxon>Pseudomonadati</taxon>
        <taxon>Pseudomonadota</taxon>
        <taxon>Gammaproteobacteria</taxon>
        <taxon>Legionellales</taxon>
        <taxon>Legionellaceae</taxon>
        <taxon>Legionella</taxon>
    </lineage>
</organism>
<protein>
    <submittedName>
        <fullName evidence="2">Methylase</fullName>
    </submittedName>
</protein>
<accession>A0AAN5R5I2</accession>
<evidence type="ECO:0000259" key="1">
    <source>
        <dbReference type="Pfam" id="PF00590"/>
    </source>
</evidence>
<dbReference type="AlphaFoldDB" id="A0AAN5R5I2"/>
<gene>
    <name evidence="2" type="ORF">I8Y58_001955</name>
</gene>
<comment type="caution">
    <text evidence="2">The sequence shown here is derived from an EMBL/GenBank/DDBJ whole genome shotgun (WGS) entry which is preliminary data.</text>
</comment>
<feature type="domain" description="Tetrapyrrole methylase" evidence="1">
    <location>
        <begin position="3"/>
        <end position="144"/>
    </location>
</feature>
<name>A0AAN5R5I2_LEGPN</name>
<dbReference type="Proteomes" id="UP000861567">
    <property type="component" value="Unassembled WGS sequence"/>
</dbReference>
<dbReference type="GO" id="GO:0008168">
    <property type="term" value="F:methyltransferase activity"/>
    <property type="evidence" value="ECO:0007669"/>
    <property type="project" value="UniProtKB-KW"/>
</dbReference>